<keyword evidence="2" id="KW-1185">Reference proteome</keyword>
<protein>
    <submittedName>
        <fullName evidence="1">Uncharacterized protein</fullName>
    </submittedName>
</protein>
<dbReference type="STRING" id="592015.HMPREF1705_04771"/>
<accession>A0A0T5XA09</accession>
<dbReference type="Proteomes" id="UP000005273">
    <property type="component" value="Unassembled WGS sequence"/>
</dbReference>
<evidence type="ECO:0000313" key="1">
    <source>
        <dbReference type="EMBL" id="KRT35211.1"/>
    </source>
</evidence>
<reference evidence="2" key="1">
    <citation type="submission" date="2012-09" db="EMBL/GenBank/DDBJ databases">
        <authorList>
            <person name="Weinstock G."/>
            <person name="Sodergren E."/>
            <person name="Clifton S."/>
            <person name="Fulton L."/>
            <person name="Fulton B."/>
            <person name="Courtney L."/>
            <person name="Fronick C."/>
            <person name="Harrison M."/>
            <person name="Strong C."/>
            <person name="Farmer C."/>
            <person name="Delehaunty K."/>
            <person name="Markovic C."/>
            <person name="Hall O."/>
            <person name="Minx P."/>
            <person name="Tomlinson C."/>
            <person name="Mitreva M."/>
            <person name="Nelson J."/>
            <person name="Hou S."/>
            <person name="Wollam A."/>
            <person name="Pepin K.H."/>
            <person name="Johnson M."/>
            <person name="Bhonagiri V."/>
            <person name="Nash W.E."/>
            <person name="Suruliraj S."/>
            <person name="Warren W."/>
            <person name="Chinwalla A."/>
            <person name="Mardis E.R."/>
            <person name="Wilson R.K."/>
        </authorList>
    </citation>
    <scope>NUCLEOTIDE SEQUENCE [LARGE SCALE GENOMIC DNA]</scope>
    <source>
        <strain evidence="2">OS1</strain>
    </source>
</reference>
<dbReference type="EMBL" id="ACJX03000001">
    <property type="protein sequence ID" value="KRT35211.1"/>
    <property type="molecule type" value="Genomic_DNA"/>
</dbReference>
<proteinExistence type="predicted"/>
<evidence type="ECO:0000313" key="2">
    <source>
        <dbReference type="Proteomes" id="UP000005273"/>
    </source>
</evidence>
<comment type="caution">
    <text evidence="1">The sequence shown here is derived from an EMBL/GenBank/DDBJ whole genome shotgun (WGS) entry which is preliminary data.</text>
</comment>
<dbReference type="AlphaFoldDB" id="A0A0T5XA09"/>
<sequence>MGSFHHVSHGTDIFLAGHSLNNLTKKGSSFPRNHIYLLYHEHIILTIGQTFKIIKFSA</sequence>
<organism evidence="1 2">
    <name type="scientific">Acetomicrobium hydrogeniformans ATCC BAA-1850</name>
    <dbReference type="NCBI Taxonomy" id="592015"/>
    <lineage>
        <taxon>Bacteria</taxon>
        <taxon>Thermotogati</taxon>
        <taxon>Synergistota</taxon>
        <taxon>Synergistia</taxon>
        <taxon>Synergistales</taxon>
        <taxon>Acetomicrobiaceae</taxon>
        <taxon>Acetomicrobium</taxon>
    </lineage>
</organism>
<gene>
    <name evidence="1" type="ORF">HMPREF1705_04771</name>
</gene>
<name>A0A0T5XA09_9BACT</name>